<sequence length="272" mass="31031">MIDNCFRHARFSSAADSLAPKEMEEENSETESTFNEMFEKVFYIIEEFIAVDDDNACIAPIMADKDILEIVRTSKNTIDVDSDDELDNEMNNSVPVPTTSEMSNIMKSIRSYLYAHSNDFINDIAMVFTAEQNAFILMAHFRSATHNPDGSWTYSLESCIAQFNEAFPDANIPYDVFVQHKRRVLDRFETKNCICTGKSTGRPSLPTQPAVDDIQQRIEDSPKKSLRKLSAQTGLSKTSCSKALKKSLRMHPYKVSVMHRLYPIDFESRITY</sequence>
<name>A0ACB9TK84_HOLOL</name>
<organism evidence="1 2">
    <name type="scientific">Holotrichia oblita</name>
    <name type="common">Chafer beetle</name>
    <dbReference type="NCBI Taxonomy" id="644536"/>
    <lineage>
        <taxon>Eukaryota</taxon>
        <taxon>Metazoa</taxon>
        <taxon>Ecdysozoa</taxon>
        <taxon>Arthropoda</taxon>
        <taxon>Hexapoda</taxon>
        <taxon>Insecta</taxon>
        <taxon>Pterygota</taxon>
        <taxon>Neoptera</taxon>
        <taxon>Endopterygota</taxon>
        <taxon>Coleoptera</taxon>
        <taxon>Polyphaga</taxon>
        <taxon>Scarabaeiformia</taxon>
        <taxon>Scarabaeidae</taxon>
        <taxon>Melolonthinae</taxon>
        <taxon>Holotrichia</taxon>
    </lineage>
</organism>
<dbReference type="Proteomes" id="UP001056778">
    <property type="component" value="Chromosome 2"/>
</dbReference>
<accession>A0ACB9TK84</accession>
<comment type="caution">
    <text evidence="1">The sequence shown here is derived from an EMBL/GenBank/DDBJ whole genome shotgun (WGS) entry which is preliminary data.</text>
</comment>
<gene>
    <name evidence="1" type="ORF">MML48_2g00014884</name>
</gene>
<keyword evidence="2" id="KW-1185">Reference proteome</keyword>
<evidence type="ECO:0000313" key="1">
    <source>
        <dbReference type="EMBL" id="KAI4467221.1"/>
    </source>
</evidence>
<reference evidence="1" key="1">
    <citation type="submission" date="2022-04" db="EMBL/GenBank/DDBJ databases">
        <title>Chromosome-scale genome assembly of Holotrichia oblita Faldermann.</title>
        <authorList>
            <person name="Rongchong L."/>
        </authorList>
    </citation>
    <scope>NUCLEOTIDE SEQUENCE</scope>
    <source>
        <strain evidence="1">81SQS9</strain>
    </source>
</reference>
<evidence type="ECO:0000313" key="2">
    <source>
        <dbReference type="Proteomes" id="UP001056778"/>
    </source>
</evidence>
<dbReference type="EMBL" id="CM043016">
    <property type="protein sequence ID" value="KAI4467221.1"/>
    <property type="molecule type" value="Genomic_DNA"/>
</dbReference>
<protein>
    <submittedName>
        <fullName evidence="1">Transposable element tc3 transposase-like protein</fullName>
    </submittedName>
</protein>
<proteinExistence type="predicted"/>